<evidence type="ECO:0000313" key="1">
    <source>
        <dbReference type="Proteomes" id="UP000887579"/>
    </source>
</evidence>
<accession>A0AC34FMV0</accession>
<name>A0AC34FMV0_9BILA</name>
<proteinExistence type="predicted"/>
<sequence length="612" mass="69484">MVLQTSPLSLSILLQVLTLSFTTAASSSHQSNIPVEVQLKYGRIRGQESIFLHKRVRSYLSVPFGEPPLGDMRFKPPVAKKPWNGTIDASHMSPACFQGRDTYNESFWGSEMWNANTPVREDCLYLNIWAPAEANNLTVMVWIFGGGFFAGSPSLILYDGKALALTANVVVVNINYRLGPFGYIFFDHPDAPGNMGMLDQQLAFYWIRENIARFGGNPASISLFGESAGASSIVAHLIAPGSRGIFHNGILQSGSLDNKWSLDSPKRALEKSHQLADLVQCNRTTVTATINCLKERTPEELLAQMWNLNLGFLEFPFAIVSRDRNFFREFDAFTALRKKQYRRDVNLMIGVNHDEGNYWNIYNLPKYFDVNQQPELTLPEMYECVDTAFARLPEMVRNAANFVYLGDACQRPSGKSRLLADHVNQMVGDYFFTCDSIWLADQMDDAPGKVFIYYFDQPSSSNPWPSWTGVMHGYEIEYVFGVPIYNTTAGYTSREKTLSHKMVQYWSSFAKDGVPRLTKHHRESPEWPEYKSTNRKWMHLKGGSHVRPIEGKKDKECKVWRGCKDIEYNEYLLPTSSSNSFKSQTTTFKFTLSISTFSTILAFVLSSFHPLF</sequence>
<organism evidence="1 2">
    <name type="scientific">Panagrolaimus sp. ES5</name>
    <dbReference type="NCBI Taxonomy" id="591445"/>
    <lineage>
        <taxon>Eukaryota</taxon>
        <taxon>Metazoa</taxon>
        <taxon>Ecdysozoa</taxon>
        <taxon>Nematoda</taxon>
        <taxon>Chromadorea</taxon>
        <taxon>Rhabditida</taxon>
        <taxon>Tylenchina</taxon>
        <taxon>Panagrolaimomorpha</taxon>
        <taxon>Panagrolaimoidea</taxon>
        <taxon>Panagrolaimidae</taxon>
        <taxon>Panagrolaimus</taxon>
    </lineage>
</organism>
<dbReference type="WBParaSite" id="ES5_v2.g18580.t1">
    <property type="protein sequence ID" value="ES5_v2.g18580.t1"/>
    <property type="gene ID" value="ES5_v2.g18580"/>
</dbReference>
<reference evidence="2" key="1">
    <citation type="submission" date="2022-11" db="UniProtKB">
        <authorList>
            <consortium name="WormBaseParasite"/>
        </authorList>
    </citation>
    <scope>IDENTIFICATION</scope>
</reference>
<protein>
    <submittedName>
        <fullName evidence="2">Carboxylic ester hydrolase</fullName>
    </submittedName>
</protein>
<dbReference type="Proteomes" id="UP000887579">
    <property type="component" value="Unplaced"/>
</dbReference>
<evidence type="ECO:0000313" key="2">
    <source>
        <dbReference type="WBParaSite" id="ES5_v2.g18580.t1"/>
    </source>
</evidence>